<feature type="compositionally biased region" description="Polar residues" evidence="1">
    <location>
        <begin position="23"/>
        <end position="43"/>
    </location>
</feature>
<proteinExistence type="predicted"/>
<sequence length="144" mass="15338">MNPQTHDDTQSDNNGGIAAAISSGLTTETKSSSGERTTSNSVTENHDVTSAEANSNIVVVSHQVHVCSIALPHVLNVVLVVRVGEPLGSARGGWRKKLVFDVEKGYEGFRDKCHGLFAEVAASPEAAKVRVTLKDDRENLSQAN</sequence>
<dbReference type="EMBL" id="RCML01000344">
    <property type="protein sequence ID" value="KAG2980053.1"/>
    <property type="molecule type" value="Genomic_DNA"/>
</dbReference>
<evidence type="ECO:0000313" key="8">
    <source>
        <dbReference type="Proteomes" id="UP000251314"/>
    </source>
</evidence>
<reference evidence="7 8" key="1">
    <citation type="submission" date="2018-01" db="EMBL/GenBank/DDBJ databases">
        <title>Draft genome of the strawberry crown rot pathogen Phytophthora cactorum.</title>
        <authorList>
            <person name="Armitage A.D."/>
            <person name="Lysoe E."/>
            <person name="Nellist C.F."/>
            <person name="Harrison R.J."/>
            <person name="Brurberg M.B."/>
        </authorList>
    </citation>
    <scope>NUCLEOTIDE SEQUENCE [LARGE SCALE GENOMIC DNA]</scope>
    <source>
        <strain evidence="7 8">10300</strain>
    </source>
</reference>
<dbReference type="EMBL" id="MJFZ01000491">
    <property type="protein sequence ID" value="RAW28396.1"/>
    <property type="molecule type" value="Genomic_DNA"/>
</dbReference>
<evidence type="ECO:0000313" key="6">
    <source>
        <dbReference type="EMBL" id="KAG3217442.1"/>
    </source>
</evidence>
<evidence type="ECO:0000313" key="4">
    <source>
        <dbReference type="EMBL" id="KAG2946212.1"/>
    </source>
</evidence>
<protein>
    <submittedName>
        <fullName evidence="7">Uncharacterized protein</fullName>
    </submittedName>
</protein>
<gene>
    <name evidence="7" type="ORF">PC110_g15216</name>
    <name evidence="2" type="ORF">PC113_g7910</name>
    <name evidence="3" type="ORF">PC115_g6618</name>
    <name evidence="4" type="ORF">PC117_g7813</name>
    <name evidence="5" type="ORF">PC118_g11399</name>
    <name evidence="6" type="ORF">PC129_g11718</name>
</gene>
<dbReference type="EMBL" id="RCMI01000149">
    <property type="protein sequence ID" value="KAG2930223.1"/>
    <property type="molecule type" value="Genomic_DNA"/>
</dbReference>
<dbReference type="Proteomes" id="UP000774804">
    <property type="component" value="Unassembled WGS sequence"/>
</dbReference>
<dbReference type="Proteomes" id="UP000735874">
    <property type="component" value="Unassembled WGS sequence"/>
</dbReference>
<dbReference type="AlphaFoldDB" id="A0A329RXV6"/>
<comment type="caution">
    <text evidence="7">The sequence shown here is derived from an EMBL/GenBank/DDBJ whole genome shotgun (WGS) entry which is preliminary data.</text>
</comment>
<evidence type="ECO:0000313" key="5">
    <source>
        <dbReference type="EMBL" id="KAG2980053.1"/>
    </source>
</evidence>
<evidence type="ECO:0000313" key="2">
    <source>
        <dbReference type="EMBL" id="KAG2860613.1"/>
    </source>
</evidence>
<dbReference type="EMBL" id="RCMG01000179">
    <property type="protein sequence ID" value="KAG2860613.1"/>
    <property type="molecule type" value="Genomic_DNA"/>
</dbReference>
<organism evidence="7 8">
    <name type="scientific">Phytophthora cactorum</name>
    <dbReference type="NCBI Taxonomy" id="29920"/>
    <lineage>
        <taxon>Eukaryota</taxon>
        <taxon>Sar</taxon>
        <taxon>Stramenopiles</taxon>
        <taxon>Oomycota</taxon>
        <taxon>Peronosporomycetes</taxon>
        <taxon>Peronosporales</taxon>
        <taxon>Peronosporaceae</taxon>
        <taxon>Phytophthora</taxon>
    </lineage>
</organism>
<evidence type="ECO:0000313" key="7">
    <source>
        <dbReference type="EMBL" id="RAW28396.1"/>
    </source>
</evidence>
<name>A0A329RXV6_9STRA</name>
<dbReference type="Proteomes" id="UP000251314">
    <property type="component" value="Unassembled WGS sequence"/>
</dbReference>
<dbReference type="VEuPathDB" id="FungiDB:PC110_g15216"/>
<reference evidence="2" key="2">
    <citation type="submission" date="2018-10" db="EMBL/GenBank/DDBJ databases">
        <title>Effector identification in a new, highly contiguous assembly of the strawberry crown rot pathogen Phytophthora cactorum.</title>
        <authorList>
            <person name="Armitage A.D."/>
            <person name="Nellist C.F."/>
            <person name="Bates H."/>
            <person name="Vickerstaff R.J."/>
            <person name="Harrison R.J."/>
        </authorList>
    </citation>
    <scope>NUCLEOTIDE SEQUENCE</scope>
    <source>
        <strain evidence="2">15-7</strain>
        <strain evidence="3">4032</strain>
        <strain evidence="4">4040</strain>
        <strain evidence="5">P415</strain>
        <strain evidence="6">P421</strain>
    </source>
</reference>
<evidence type="ECO:0000256" key="1">
    <source>
        <dbReference type="SAM" id="MobiDB-lite"/>
    </source>
</evidence>
<dbReference type="Proteomes" id="UP000697107">
    <property type="component" value="Unassembled WGS sequence"/>
</dbReference>
<dbReference type="Proteomes" id="UP000736787">
    <property type="component" value="Unassembled WGS sequence"/>
</dbReference>
<keyword evidence="8" id="KW-1185">Reference proteome</keyword>
<dbReference type="OrthoDB" id="119982at2759"/>
<feature type="region of interest" description="Disordered" evidence="1">
    <location>
        <begin position="1"/>
        <end position="48"/>
    </location>
</feature>
<evidence type="ECO:0000313" key="3">
    <source>
        <dbReference type="EMBL" id="KAG2930223.1"/>
    </source>
</evidence>
<dbReference type="EMBL" id="RCMK01000163">
    <property type="protein sequence ID" value="KAG2946212.1"/>
    <property type="molecule type" value="Genomic_DNA"/>
</dbReference>
<accession>A0A329RXV6</accession>
<dbReference type="EMBL" id="RCMV01000421">
    <property type="protein sequence ID" value="KAG3217442.1"/>
    <property type="molecule type" value="Genomic_DNA"/>
</dbReference>
<dbReference type="Proteomes" id="UP000760860">
    <property type="component" value="Unassembled WGS sequence"/>
</dbReference>